<organism evidence="4 5">
    <name type="scientific">Acorus calamus</name>
    <name type="common">Sweet flag</name>
    <dbReference type="NCBI Taxonomy" id="4465"/>
    <lineage>
        <taxon>Eukaryota</taxon>
        <taxon>Viridiplantae</taxon>
        <taxon>Streptophyta</taxon>
        <taxon>Embryophyta</taxon>
        <taxon>Tracheophyta</taxon>
        <taxon>Spermatophyta</taxon>
        <taxon>Magnoliopsida</taxon>
        <taxon>Liliopsida</taxon>
        <taxon>Acoraceae</taxon>
        <taxon>Acorus</taxon>
    </lineage>
</organism>
<dbReference type="InterPro" id="IPR057735">
    <property type="entry name" value="UBE2O-like_tSH3-B"/>
</dbReference>
<proteinExistence type="predicted"/>
<dbReference type="PANTHER" id="PTHR46116:SF15">
    <property type="entry name" value="(E3-INDEPENDENT) E2 UBIQUITIN-CONJUGATING ENZYME"/>
    <property type="match status" value="1"/>
</dbReference>
<reference evidence="4" key="2">
    <citation type="submission" date="2023-06" db="EMBL/GenBank/DDBJ databases">
        <authorList>
            <person name="Ma L."/>
            <person name="Liu K.-W."/>
            <person name="Li Z."/>
            <person name="Hsiao Y.-Y."/>
            <person name="Qi Y."/>
            <person name="Fu T."/>
            <person name="Tang G."/>
            <person name="Zhang D."/>
            <person name="Sun W.-H."/>
            <person name="Liu D.-K."/>
            <person name="Li Y."/>
            <person name="Chen G.-Z."/>
            <person name="Liu X.-D."/>
            <person name="Liao X.-Y."/>
            <person name="Jiang Y.-T."/>
            <person name="Yu X."/>
            <person name="Hao Y."/>
            <person name="Huang J."/>
            <person name="Zhao X.-W."/>
            <person name="Ke S."/>
            <person name="Chen Y.-Y."/>
            <person name="Wu W.-L."/>
            <person name="Hsu J.-L."/>
            <person name="Lin Y.-F."/>
            <person name="Huang M.-D."/>
            <person name="Li C.-Y."/>
            <person name="Huang L."/>
            <person name="Wang Z.-W."/>
            <person name="Zhao X."/>
            <person name="Zhong W.-Y."/>
            <person name="Peng D.-H."/>
            <person name="Ahmad S."/>
            <person name="Lan S."/>
            <person name="Zhang J.-S."/>
            <person name="Tsai W.-C."/>
            <person name="Van De Peer Y."/>
            <person name="Liu Z.-J."/>
        </authorList>
    </citation>
    <scope>NUCLEOTIDE SEQUENCE</scope>
    <source>
        <strain evidence="4">CP</strain>
        <tissue evidence="4">Leaves</tissue>
    </source>
</reference>
<comment type="caution">
    <text evidence="4">The sequence shown here is derived from an EMBL/GenBank/DDBJ whole genome shotgun (WGS) entry which is preliminary data.</text>
</comment>
<feature type="domain" description="UBC core" evidence="3">
    <location>
        <begin position="659"/>
        <end position="810"/>
    </location>
</feature>
<dbReference type="GO" id="GO:0061631">
    <property type="term" value="F:ubiquitin conjugating enzyme activity"/>
    <property type="evidence" value="ECO:0007669"/>
    <property type="project" value="TreeGrafter"/>
</dbReference>
<protein>
    <submittedName>
        <fullName evidence="4">Ubiquitin-conjugating enzyme E2 24</fullName>
    </submittedName>
</protein>
<evidence type="ECO:0000313" key="5">
    <source>
        <dbReference type="Proteomes" id="UP001180020"/>
    </source>
</evidence>
<name>A0AAV9CC69_ACOCL</name>
<dbReference type="Proteomes" id="UP001180020">
    <property type="component" value="Unassembled WGS sequence"/>
</dbReference>
<accession>A0AAV9CC69</accession>
<dbReference type="InterPro" id="IPR000608">
    <property type="entry name" value="UBC"/>
</dbReference>
<dbReference type="InterPro" id="IPR057734">
    <property type="entry name" value="UBE2O-like_SH3-C"/>
</dbReference>
<dbReference type="AlphaFoldDB" id="A0AAV9CC69"/>
<evidence type="ECO:0000256" key="2">
    <source>
        <dbReference type="ARBA" id="ARBA00022786"/>
    </source>
</evidence>
<reference evidence="4" key="1">
    <citation type="journal article" date="2023" name="Nat. Commun.">
        <title>Diploid and tetraploid genomes of Acorus and the evolution of monocots.</title>
        <authorList>
            <person name="Ma L."/>
            <person name="Liu K.W."/>
            <person name="Li Z."/>
            <person name="Hsiao Y.Y."/>
            <person name="Qi Y."/>
            <person name="Fu T."/>
            <person name="Tang G.D."/>
            <person name="Zhang D."/>
            <person name="Sun W.H."/>
            <person name="Liu D.K."/>
            <person name="Li Y."/>
            <person name="Chen G.Z."/>
            <person name="Liu X.D."/>
            <person name="Liao X.Y."/>
            <person name="Jiang Y.T."/>
            <person name="Yu X."/>
            <person name="Hao Y."/>
            <person name="Huang J."/>
            <person name="Zhao X.W."/>
            <person name="Ke S."/>
            <person name="Chen Y.Y."/>
            <person name="Wu W.L."/>
            <person name="Hsu J.L."/>
            <person name="Lin Y.F."/>
            <person name="Huang M.D."/>
            <person name="Li C.Y."/>
            <person name="Huang L."/>
            <person name="Wang Z.W."/>
            <person name="Zhao X."/>
            <person name="Zhong W.Y."/>
            <person name="Peng D.H."/>
            <person name="Ahmad S."/>
            <person name="Lan S."/>
            <person name="Zhang J.S."/>
            <person name="Tsai W.C."/>
            <person name="Van de Peer Y."/>
            <person name="Liu Z.J."/>
        </authorList>
    </citation>
    <scope>NUCLEOTIDE SEQUENCE</scope>
    <source>
        <strain evidence="4">CP</strain>
    </source>
</reference>
<keyword evidence="2" id="KW-0833">Ubl conjugation pathway</keyword>
<dbReference type="Pfam" id="PF23043">
    <property type="entry name" value="SH3-B_UBE2O"/>
    <property type="match status" value="1"/>
</dbReference>
<sequence>MDTLFHDSDSESYTESSDSEDLEYIGSSFSGRAQSILLNLGQSIEKIDELLQFEREFAHGDIVCSISDPSGQMGRVVDVDMNADLETSYGDIINEVSTKNLLRIRAFVSGDYVVLGQWLGKVDKVVDVVTVVFDDGEKCEMTTDKCDVIPISSNFVDDRQLSYYPGQRVQVKGLNFLKPTKWFCGTWNVSRGEGTICRVKVGSVHVNWIASVIPVSQTRLCVPPTLQDPKCLTLLSCFPHANWQIGDSCMLPNDYFLNHQIMKFPFDVSSQFLEEETISKSGPYVIEKMKTKLDVLWQDGSYSKGLDPRTLIPVNSIGDHDFFPDQFVLQTLSDDPHVLIRQCCGVVENVDAQERTVKVKWGTHESNSMVDSSGAQTEIVSAYELIEHPQYSYCIGEVVFRLNVSWPDHEGEISPITKMEFNSVPPLEMDPHKEKHLNEDHFGSSIGNVIGFKDGCIVVRWASGLISEVGPHEISGIDKDEEFALHNVEPVQENVNTETTDPDKQLSLKKDEDLLKTVASDTAKDCRNDLWSASSLLVPREAFNFLTNIATSLFRSHGSSSSSGKSSAFDGLRRNRDIIAPKIANQIEYSKIEESVVDDEKEWNSDPHFGESQDKKIPISLADEKPPRFSQFDVAFDYSDHHFVKGVGKGSLSTQLRRGWLKKIQQEWSILRKDLPDTVYVRIYEERIDLLRACIVGAPQTPYHDGLFFFDISFPPDYPHEPPHFEALVEEHFKHRAHSILSACKAYMYGAQVGHAFEEVKFNIGVHKSSSTGFKIMLMKIFPKLVSGFVRRGIDCQEFLEQANEHSVDE</sequence>
<dbReference type="Pfam" id="PF00179">
    <property type="entry name" value="UQ_con"/>
    <property type="match status" value="1"/>
</dbReference>
<evidence type="ECO:0000256" key="1">
    <source>
        <dbReference type="ARBA" id="ARBA00022679"/>
    </source>
</evidence>
<gene>
    <name evidence="4" type="primary">UBC24</name>
    <name evidence="4" type="ORF">QJS10_CPB20g01782</name>
</gene>
<dbReference type="SUPFAM" id="SSF54495">
    <property type="entry name" value="UBC-like"/>
    <property type="match status" value="1"/>
</dbReference>
<keyword evidence="1" id="KW-0808">Transferase</keyword>
<evidence type="ECO:0000313" key="4">
    <source>
        <dbReference type="EMBL" id="KAK1286485.1"/>
    </source>
</evidence>
<dbReference type="Gene3D" id="3.10.110.10">
    <property type="entry name" value="Ubiquitin Conjugating Enzyme"/>
    <property type="match status" value="1"/>
</dbReference>
<dbReference type="EMBL" id="JAUJYO010000020">
    <property type="protein sequence ID" value="KAK1286485.1"/>
    <property type="molecule type" value="Genomic_DNA"/>
</dbReference>
<dbReference type="InterPro" id="IPR016135">
    <property type="entry name" value="UBQ-conjugating_enzyme/RWD"/>
</dbReference>
<dbReference type="Pfam" id="PF23046">
    <property type="entry name" value="tSH3-B_UBE2O"/>
    <property type="match status" value="1"/>
</dbReference>
<dbReference type="Pfam" id="PF23044">
    <property type="entry name" value="SH3-C_UBE2O"/>
    <property type="match status" value="1"/>
</dbReference>
<dbReference type="PROSITE" id="PS50127">
    <property type="entry name" value="UBC_2"/>
    <property type="match status" value="1"/>
</dbReference>
<keyword evidence="5" id="KW-1185">Reference proteome</keyword>
<dbReference type="InterPro" id="IPR057733">
    <property type="entry name" value="UBE2O-like_SH3-B"/>
</dbReference>
<dbReference type="PANTHER" id="PTHR46116">
    <property type="entry name" value="(E3-INDEPENDENT) E2 UBIQUITIN-CONJUGATING ENZYME"/>
    <property type="match status" value="1"/>
</dbReference>
<evidence type="ECO:0000259" key="3">
    <source>
        <dbReference type="PROSITE" id="PS50127"/>
    </source>
</evidence>